<dbReference type="EMBL" id="CAXDID020000493">
    <property type="protein sequence ID" value="CAL6097293.1"/>
    <property type="molecule type" value="Genomic_DNA"/>
</dbReference>
<evidence type="ECO:0000313" key="3">
    <source>
        <dbReference type="Proteomes" id="UP001642409"/>
    </source>
</evidence>
<sequence length="138" mass="16170">MHITSLPNTAFFLCKHCFAVVRVKPQCTCITPHQYMKARKVMLAQSPSSTTWSNPWQFDKVYFLNEDVFARRFKILKTVSSIFQFDLVRGVFNLKKVLCKFVPTFVKWIRGEVRKWGVYLQITTGRELQDGICLQNID</sequence>
<dbReference type="Proteomes" id="UP001642409">
    <property type="component" value="Unassembled WGS sequence"/>
</dbReference>
<evidence type="ECO:0000313" key="2">
    <source>
        <dbReference type="EMBL" id="CAL6097293.1"/>
    </source>
</evidence>
<dbReference type="EMBL" id="CATOUU010000019">
    <property type="protein sequence ID" value="CAI9913135.1"/>
    <property type="molecule type" value="Genomic_DNA"/>
</dbReference>
<reference evidence="1" key="1">
    <citation type="submission" date="2023-06" db="EMBL/GenBank/DDBJ databases">
        <authorList>
            <person name="Kurt Z."/>
        </authorList>
    </citation>
    <scope>NUCLEOTIDE SEQUENCE</scope>
</reference>
<comment type="caution">
    <text evidence="1">The sequence shown here is derived from an EMBL/GenBank/DDBJ whole genome shotgun (WGS) entry which is preliminary data.</text>
</comment>
<protein>
    <submittedName>
        <fullName evidence="2">Hypothetical_protein</fullName>
    </submittedName>
</protein>
<name>A0AA86TAV6_9EUKA</name>
<proteinExistence type="predicted"/>
<reference evidence="2 3" key="2">
    <citation type="submission" date="2024-07" db="EMBL/GenBank/DDBJ databases">
        <authorList>
            <person name="Akdeniz Z."/>
        </authorList>
    </citation>
    <scope>NUCLEOTIDE SEQUENCE [LARGE SCALE GENOMIC DNA]</scope>
</reference>
<gene>
    <name evidence="2" type="ORF">HINF_LOCUS68843</name>
    <name evidence="1" type="ORF">HINF_LOCUS780</name>
</gene>
<dbReference type="AlphaFoldDB" id="A0AA86TAV6"/>
<accession>A0AA86TAV6</accession>
<organism evidence="1">
    <name type="scientific">Hexamita inflata</name>
    <dbReference type="NCBI Taxonomy" id="28002"/>
    <lineage>
        <taxon>Eukaryota</taxon>
        <taxon>Metamonada</taxon>
        <taxon>Diplomonadida</taxon>
        <taxon>Hexamitidae</taxon>
        <taxon>Hexamitinae</taxon>
        <taxon>Hexamita</taxon>
    </lineage>
</organism>
<evidence type="ECO:0000313" key="1">
    <source>
        <dbReference type="EMBL" id="CAI9913135.1"/>
    </source>
</evidence>
<keyword evidence="3" id="KW-1185">Reference proteome</keyword>